<reference evidence="7" key="1">
    <citation type="journal article" date="2021" name="Environ. Microbiol.">
        <title>Cryptic niche differentiation of novel sediment ecotypes of Rugeria pomeroyi correlates with nitrate respiration.</title>
        <authorList>
            <person name="Lin X."/>
            <person name="McNichol J."/>
            <person name="Chu X."/>
            <person name="Qian Y."/>
            <person name="Luo H."/>
        </authorList>
    </citation>
    <scope>NUCLEOTIDE SEQUENCE</scope>
    <source>
        <strain evidence="7">SZCCDBB064</strain>
    </source>
</reference>
<evidence type="ECO:0000256" key="1">
    <source>
        <dbReference type="ARBA" id="ARBA00000971"/>
    </source>
</evidence>
<evidence type="ECO:0000259" key="6">
    <source>
        <dbReference type="Pfam" id="PF13145"/>
    </source>
</evidence>
<comment type="similarity">
    <text evidence="2">Belongs to the PpiC/parvulin rotamase family.</text>
</comment>
<comment type="caution">
    <text evidence="7">The sequence shown here is derived from an EMBL/GenBank/DDBJ whole genome shotgun (WGS) entry which is preliminary data.</text>
</comment>
<evidence type="ECO:0000313" key="7">
    <source>
        <dbReference type="EMBL" id="MCE8537878.1"/>
    </source>
</evidence>
<name>A0A9Q3WLU3_9RHOB</name>
<dbReference type="InterPro" id="IPR050245">
    <property type="entry name" value="PrsA_foldase"/>
</dbReference>
<keyword evidence="5" id="KW-0472">Membrane</keyword>
<dbReference type="EC" id="5.2.1.8" evidence="3"/>
<comment type="catalytic activity">
    <reaction evidence="1">
        <text>[protein]-peptidylproline (omega=180) = [protein]-peptidylproline (omega=0)</text>
        <dbReference type="Rhea" id="RHEA:16237"/>
        <dbReference type="Rhea" id="RHEA-COMP:10747"/>
        <dbReference type="Rhea" id="RHEA-COMP:10748"/>
        <dbReference type="ChEBI" id="CHEBI:83833"/>
        <dbReference type="ChEBI" id="CHEBI:83834"/>
        <dbReference type="EC" id="5.2.1.8"/>
    </reaction>
</comment>
<evidence type="ECO:0000256" key="4">
    <source>
        <dbReference type="ARBA" id="ARBA00023110"/>
    </source>
</evidence>
<protein>
    <recommendedName>
        <fullName evidence="3">peptidylprolyl isomerase</fullName>
        <ecNumber evidence="3">5.2.1.8</ecNumber>
    </recommendedName>
</protein>
<dbReference type="InterPro" id="IPR000297">
    <property type="entry name" value="PPIase_PpiC"/>
</dbReference>
<dbReference type="PANTHER" id="PTHR47245">
    <property type="entry name" value="PEPTIDYLPROLYL ISOMERASE"/>
    <property type="match status" value="1"/>
</dbReference>
<dbReference type="Proteomes" id="UP000813672">
    <property type="component" value="Unassembled WGS sequence"/>
</dbReference>
<gene>
    <name evidence="7" type="ORF">KBY27_10435</name>
</gene>
<keyword evidence="4" id="KW-0697">Rotamase</keyword>
<evidence type="ECO:0000313" key="8">
    <source>
        <dbReference type="Proteomes" id="UP000813672"/>
    </source>
</evidence>
<organism evidence="7 8">
    <name type="scientific">Ruegeria pomeroyi</name>
    <dbReference type="NCBI Taxonomy" id="89184"/>
    <lineage>
        <taxon>Bacteria</taxon>
        <taxon>Pseudomonadati</taxon>
        <taxon>Pseudomonadota</taxon>
        <taxon>Alphaproteobacteria</taxon>
        <taxon>Rhodobacterales</taxon>
        <taxon>Roseobacteraceae</taxon>
        <taxon>Ruegeria</taxon>
    </lineage>
</organism>
<keyword evidence="5" id="KW-1133">Transmembrane helix</keyword>
<dbReference type="Pfam" id="PF13145">
    <property type="entry name" value="Rotamase_2"/>
    <property type="match status" value="1"/>
</dbReference>
<feature type="domain" description="PpiC" evidence="6">
    <location>
        <begin position="115"/>
        <end position="238"/>
    </location>
</feature>
<proteinExistence type="inferred from homology"/>
<dbReference type="GO" id="GO:0003755">
    <property type="term" value="F:peptidyl-prolyl cis-trans isomerase activity"/>
    <property type="evidence" value="ECO:0007669"/>
    <property type="project" value="UniProtKB-KW"/>
</dbReference>
<keyword evidence="5" id="KW-0812">Transmembrane</keyword>
<dbReference type="RefSeq" id="WP_234219740.1">
    <property type="nucleotide sequence ID" value="NZ_JAGQAF010000005.1"/>
</dbReference>
<feature type="transmembrane region" description="Helical" evidence="5">
    <location>
        <begin position="9"/>
        <end position="26"/>
    </location>
</feature>
<accession>A0A9Q3WLU3</accession>
<keyword evidence="7" id="KW-0413">Isomerase</keyword>
<sequence length="277" mass="31281">MTRFLREPLLHFFLIGAVVFALFAVFDDAPPAVQKQTITVTPEDAMRLIAEFETTWRRRPSAAELDSLMDSLVREEVYVREAIALGLDDNDPIIRRRLQQKMEFLTESGAEAVAPEDAVLEAHLAENADRFARPAVIAFQQILLRDDIDDTRIADIASRLDAGKDVPEAWQPSLLPDRLPASPLQVVDSTFGTGFFQNVLELPLGTWSGPVASTFGKHLVLLEERAEGALPSLESIRERVELDWRANFAAELRERRFDALRSRYRISRPDTRDILGE</sequence>
<dbReference type="AlphaFoldDB" id="A0A9Q3WLU3"/>
<evidence type="ECO:0000256" key="2">
    <source>
        <dbReference type="ARBA" id="ARBA00007656"/>
    </source>
</evidence>
<evidence type="ECO:0000256" key="5">
    <source>
        <dbReference type="SAM" id="Phobius"/>
    </source>
</evidence>
<evidence type="ECO:0000256" key="3">
    <source>
        <dbReference type="ARBA" id="ARBA00013194"/>
    </source>
</evidence>
<dbReference type="PANTHER" id="PTHR47245:SF2">
    <property type="entry name" value="PEPTIDYL-PROLYL CIS-TRANS ISOMERASE HP_0175-RELATED"/>
    <property type="match status" value="1"/>
</dbReference>
<dbReference type="EMBL" id="JAGQAF010000005">
    <property type="protein sequence ID" value="MCE8537878.1"/>
    <property type="molecule type" value="Genomic_DNA"/>
</dbReference>